<dbReference type="KEGG" id="vg:40079253"/>
<dbReference type="GeneID" id="40079253"/>
<feature type="region of interest" description="Disordered" evidence="1">
    <location>
        <begin position="1"/>
        <end position="33"/>
    </location>
</feature>
<reference evidence="2 3" key="1">
    <citation type="submission" date="2016-03" db="EMBL/GenBank/DDBJ databases">
        <authorList>
            <person name="Green D.E."/>
            <person name="Kennedy B.V."/>
            <person name="Kocak B.Z."/>
            <person name="Moretti M.L."/>
            <person name="Onelangsy F.L."/>
            <person name="Mezghani N.A."/>
            <person name="Thompson P.K."/>
            <person name="Ulbrich M.C."/>
            <person name="Furbee E.C."/>
            <person name="Grubb S.R."/>
            <person name="Warner M.H."/>
            <person name="Montgomery M.T."/>
            <person name="Garlena R.A."/>
            <person name="Russell D.A."/>
            <person name="Pope W.H."/>
            <person name="Jacobs-Sera D."/>
            <person name="Hendrix R.W."/>
            <person name="Hatfull G.F."/>
        </authorList>
    </citation>
    <scope>NUCLEOTIDE SEQUENCE [LARGE SCALE GENOMIC DNA]</scope>
</reference>
<sequence>MSDDDDDFILGGKTVRSDSRMPPGQSLAIPSLDDDDDDFRLGASWLDGGEKLDAVITGARSGNPIILPVGQPTQLQPFKFEPDPVTKATEPSGAPIAYFRVYYIWPSVHGSMQPTLKKEVMCSDPDEVEDKFFELITKSIEDSRLGKNTITTDDLEIETIEAVHIDSTTTVVYDDEADDPYNPEPPEDHEHVHWAPTTPNVTRPTLTAQMRHHGVTMATSPISPSQGVYQQLGTTWSSTPPGKEDKSDEIESLSEAYKRLVESGTVTGQEILKSVQEQVREQVEAQLIDGPGETKMFVGKEVKGMLEPDPVEEVPVKEAKDNKSRILNFFRNERLNSTMTAFEAEQKLGYHYPI</sequence>
<dbReference type="EMBL" id="KU963258">
    <property type="protein sequence ID" value="AMS03394.1"/>
    <property type="molecule type" value="Genomic_DNA"/>
</dbReference>
<accession>A0A142KBB1</accession>
<protein>
    <submittedName>
        <fullName evidence="2">Uncharacterized protein</fullName>
    </submittedName>
</protein>
<keyword evidence="3" id="KW-1185">Reference proteome</keyword>
<gene>
    <name evidence="2" type="primary">1</name>
    <name evidence="2" type="ORF">SEA_KATYUSHA_1</name>
</gene>
<organism evidence="2 3">
    <name type="scientific">Gordonia phage Katyusha</name>
    <dbReference type="NCBI Taxonomy" id="1821555"/>
    <lineage>
        <taxon>Viruses</taxon>
        <taxon>Duplodnaviria</taxon>
        <taxon>Heunggongvirae</taxon>
        <taxon>Uroviricota</taxon>
        <taxon>Caudoviricetes</taxon>
        <taxon>Demosthenesvirus</taxon>
        <taxon>Demosthenesvirus katyusha</taxon>
    </lineage>
</organism>
<dbReference type="RefSeq" id="YP_009603275.1">
    <property type="nucleotide sequence ID" value="NC_041950.1"/>
</dbReference>
<evidence type="ECO:0000256" key="1">
    <source>
        <dbReference type="SAM" id="MobiDB-lite"/>
    </source>
</evidence>
<evidence type="ECO:0000313" key="3">
    <source>
        <dbReference type="Proteomes" id="UP000223856"/>
    </source>
</evidence>
<proteinExistence type="predicted"/>
<evidence type="ECO:0000313" key="2">
    <source>
        <dbReference type="EMBL" id="AMS03394.1"/>
    </source>
</evidence>
<name>A0A142KBB1_9CAUD</name>
<dbReference type="Proteomes" id="UP000223856">
    <property type="component" value="Segment"/>
</dbReference>